<protein>
    <recommendedName>
        <fullName evidence="1">Protein kinase domain-containing protein</fullName>
    </recommendedName>
</protein>
<dbReference type="InterPro" id="IPR000719">
    <property type="entry name" value="Prot_kinase_dom"/>
</dbReference>
<organism evidence="2 3">
    <name type="scientific">Didymella exigua CBS 183.55</name>
    <dbReference type="NCBI Taxonomy" id="1150837"/>
    <lineage>
        <taxon>Eukaryota</taxon>
        <taxon>Fungi</taxon>
        <taxon>Dikarya</taxon>
        <taxon>Ascomycota</taxon>
        <taxon>Pezizomycotina</taxon>
        <taxon>Dothideomycetes</taxon>
        <taxon>Pleosporomycetidae</taxon>
        <taxon>Pleosporales</taxon>
        <taxon>Pleosporineae</taxon>
        <taxon>Didymellaceae</taxon>
        <taxon>Didymella</taxon>
    </lineage>
</organism>
<gene>
    <name evidence="2" type="ORF">M421DRAFT_103483</name>
</gene>
<dbReference type="GeneID" id="54344555"/>
<dbReference type="Pfam" id="PF06985">
    <property type="entry name" value="HET"/>
    <property type="match status" value="1"/>
</dbReference>
<feature type="domain" description="Protein kinase" evidence="1">
    <location>
        <begin position="1"/>
        <end position="269"/>
    </location>
</feature>
<dbReference type="SUPFAM" id="SSF56112">
    <property type="entry name" value="Protein kinase-like (PK-like)"/>
    <property type="match status" value="1"/>
</dbReference>
<dbReference type="Pfam" id="PF00069">
    <property type="entry name" value="Pkinase"/>
    <property type="match status" value="1"/>
</dbReference>
<keyword evidence="3" id="KW-1185">Reference proteome</keyword>
<dbReference type="RefSeq" id="XP_033445192.1">
    <property type="nucleotide sequence ID" value="XM_033586909.1"/>
</dbReference>
<dbReference type="EMBL" id="ML978989">
    <property type="protein sequence ID" value="KAF1924940.1"/>
    <property type="molecule type" value="Genomic_DNA"/>
</dbReference>
<dbReference type="Gene3D" id="1.10.510.10">
    <property type="entry name" value="Transferase(Phosphotransferase) domain 1"/>
    <property type="match status" value="1"/>
</dbReference>
<accession>A0A6A5RCC6</accession>
<dbReference type="InterPro" id="IPR011009">
    <property type="entry name" value="Kinase-like_dom_sf"/>
</dbReference>
<dbReference type="InterPro" id="IPR010730">
    <property type="entry name" value="HET"/>
</dbReference>
<dbReference type="PANTHER" id="PTHR33112">
    <property type="entry name" value="DOMAIN PROTEIN, PUTATIVE-RELATED"/>
    <property type="match status" value="1"/>
</dbReference>
<dbReference type="AlphaFoldDB" id="A0A6A5RCC6"/>
<dbReference type="PROSITE" id="PS50011">
    <property type="entry name" value="PROTEIN_KINASE_DOM"/>
    <property type="match status" value="1"/>
</dbReference>
<evidence type="ECO:0000313" key="3">
    <source>
        <dbReference type="Proteomes" id="UP000800082"/>
    </source>
</evidence>
<name>A0A6A5RCC6_9PLEO</name>
<evidence type="ECO:0000259" key="1">
    <source>
        <dbReference type="PROSITE" id="PS50011"/>
    </source>
</evidence>
<dbReference type="SMART" id="SM00220">
    <property type="entry name" value="S_TKc"/>
    <property type="match status" value="1"/>
</dbReference>
<reference evidence="2" key="1">
    <citation type="journal article" date="2020" name="Stud. Mycol.">
        <title>101 Dothideomycetes genomes: a test case for predicting lifestyles and emergence of pathogens.</title>
        <authorList>
            <person name="Haridas S."/>
            <person name="Albert R."/>
            <person name="Binder M."/>
            <person name="Bloem J."/>
            <person name="Labutti K."/>
            <person name="Salamov A."/>
            <person name="Andreopoulos B."/>
            <person name="Baker S."/>
            <person name="Barry K."/>
            <person name="Bills G."/>
            <person name="Bluhm B."/>
            <person name="Cannon C."/>
            <person name="Castanera R."/>
            <person name="Culley D."/>
            <person name="Daum C."/>
            <person name="Ezra D."/>
            <person name="Gonzalez J."/>
            <person name="Henrissat B."/>
            <person name="Kuo A."/>
            <person name="Liang C."/>
            <person name="Lipzen A."/>
            <person name="Lutzoni F."/>
            <person name="Magnuson J."/>
            <person name="Mondo S."/>
            <person name="Nolan M."/>
            <person name="Ohm R."/>
            <person name="Pangilinan J."/>
            <person name="Park H.-J."/>
            <person name="Ramirez L."/>
            <person name="Alfaro M."/>
            <person name="Sun H."/>
            <person name="Tritt A."/>
            <person name="Yoshinaga Y."/>
            <person name="Zwiers L.-H."/>
            <person name="Turgeon B."/>
            <person name="Goodwin S."/>
            <person name="Spatafora J."/>
            <person name="Crous P."/>
            <person name="Grigoriev I."/>
        </authorList>
    </citation>
    <scope>NUCLEOTIDE SEQUENCE</scope>
    <source>
        <strain evidence="2">CBS 183.55</strain>
    </source>
</reference>
<dbReference type="Proteomes" id="UP000800082">
    <property type="component" value="Unassembled WGS sequence"/>
</dbReference>
<proteinExistence type="predicted"/>
<dbReference type="GO" id="GO:0004672">
    <property type="term" value="F:protein kinase activity"/>
    <property type="evidence" value="ECO:0007669"/>
    <property type="project" value="InterPro"/>
</dbReference>
<dbReference type="OrthoDB" id="4062651at2759"/>
<sequence>MTPVFSDKQYDYDLPSDCILPFTKDYDASKTGAFASVSKIRIHPENQEGLETQHSPNAVAISQAIEQLRGLADGLDHLHNPRIAEKDLEVPRNSPDVDRVDSIRHGDLKPQNILRFLDKRSMGHARTRSELGVLKIADMGLAKRHTIVTELRDQDTSQRYGTIRYEAPEVLSKRGRSRLYDVWSMGCLTLEYIIWLLHGHDTLEKFRFQIIGDTQYSSTQFFQISGAGEAPQIHPVVAAWIDHILRFDPECSQDSAIKDLLEIVRKKLLVVTLKPNRMGDRDSSMFLRPKRDGDENPLYRATAAEFRGSLDKILNKILIKGTKYLQIWEHLVYNVFAEEFIEKIGASALAPPEGPRARLCQRCTDLDFWIGGFSFEDSWTSLAELAQRCNLCALILRVQDGREHITIERHQSTLELAGSELPILSIFRSPSNIDNSTPIQMGSPTLPNPETDGFFDLLKFLLDNCDLKHEDCGRKLSLQSSLDLPTRLIDVGTLKTPQLRLVKRRDGAYTSARYVFLSHIWGDTSQIVPFVTLRQDPTSGRDIDHFKKVIPYDLLPRNFQDAVRCTRALGIRYLWIDADTFGGAYCALAATRATGQNDGFLGFRLQSAFVTIQRKGEDPFYISEWIDDFQRHVIEGSLHRRGWVLQERALARRTIHFTERQTYFECGNGVRCETLASLHNTMTDFLRDPNFPEKIMRHSRAAQIESFQSLYSLYSRLSFVRWEDRPAGIAGLEKRILRALGTKGGFGIFDDGDKSQRESFHRSVLWYRGAEEEFRDGLKTIDFPADRHIRVPSWSWMAYSGGVDYVDVPGDTVDWEFDNIAGPWTRDSITTSNPALQNSAMAIPAIVRDFNVGKQLRGEVDLRYDMARTAEADGHRPQCVIVAKDKRERSEMKKRYYMLLVVPKRSMAGRDRNFYGRIGAGYMMGKYINLDSGTKVEIQ</sequence>
<evidence type="ECO:0000313" key="2">
    <source>
        <dbReference type="EMBL" id="KAF1924940.1"/>
    </source>
</evidence>
<dbReference type="GO" id="GO:0005524">
    <property type="term" value="F:ATP binding"/>
    <property type="evidence" value="ECO:0007669"/>
    <property type="project" value="InterPro"/>
</dbReference>
<dbReference type="PANTHER" id="PTHR33112:SF10">
    <property type="entry name" value="TOL"/>
    <property type="match status" value="1"/>
</dbReference>